<sequence>MKFFLNLIAIAAITFGMGCNEGVNPVKSDLISNGKPSKQRLNIDSLAQVKVDSLLRLKLGNIKLATSFERPESNNIFIPGDNMKDELYVLPGMIMQIRRTKGAFKIEETGYYVRKPKVVPKIEIKFDKPFFRRFIDKSFSSNIETMSSVAATLSANDRSFIEYKTIQVSILNPDELDMEKADSIISKLTARGDTTIYGYFIVRSANLNSFSYNTFTKVTGNVQANGLAFQSGSDIFVENGSEQNNFEVVLKGISRDVTYLKFNKIKPATISSNKSNDGEVANAMVRLPEWVEFKTPVEMSVDK</sequence>
<dbReference type="EMBL" id="JAAGWD010000002">
    <property type="protein sequence ID" value="NEM97204.1"/>
    <property type="molecule type" value="Genomic_DNA"/>
</dbReference>
<evidence type="ECO:0000313" key="1">
    <source>
        <dbReference type="EMBL" id="NEM97204.1"/>
    </source>
</evidence>
<accession>A0A6B3LUM5</accession>
<proteinExistence type="predicted"/>
<reference evidence="1 2" key="1">
    <citation type="submission" date="2020-02" db="EMBL/GenBank/DDBJ databases">
        <authorList>
            <person name="Kim M.K."/>
        </authorList>
    </citation>
    <scope>NUCLEOTIDE SEQUENCE [LARGE SCALE GENOMIC DNA]</scope>
    <source>
        <strain evidence="1 2">BT327</strain>
    </source>
</reference>
<dbReference type="AlphaFoldDB" id="A0A6B3LUM5"/>
<keyword evidence="2" id="KW-1185">Reference proteome</keyword>
<gene>
    <name evidence="1" type="ORF">GXP69_05825</name>
</gene>
<comment type="caution">
    <text evidence="1">The sequence shown here is derived from an EMBL/GenBank/DDBJ whole genome shotgun (WGS) entry which is preliminary data.</text>
</comment>
<dbReference type="PROSITE" id="PS51257">
    <property type="entry name" value="PROKAR_LIPOPROTEIN"/>
    <property type="match status" value="1"/>
</dbReference>
<dbReference type="RefSeq" id="WP_163913379.1">
    <property type="nucleotide sequence ID" value="NZ_JAAGWD010000002.1"/>
</dbReference>
<dbReference type="Proteomes" id="UP000474777">
    <property type="component" value="Unassembled WGS sequence"/>
</dbReference>
<evidence type="ECO:0000313" key="2">
    <source>
        <dbReference type="Proteomes" id="UP000474777"/>
    </source>
</evidence>
<name>A0A6B3LUM5_9BACT</name>
<protein>
    <submittedName>
        <fullName evidence="1">Uncharacterized protein</fullName>
    </submittedName>
</protein>
<organism evidence="1 2">
    <name type="scientific">Pontibacter burrus</name>
    <dbReference type="NCBI Taxonomy" id="2704466"/>
    <lineage>
        <taxon>Bacteria</taxon>
        <taxon>Pseudomonadati</taxon>
        <taxon>Bacteroidota</taxon>
        <taxon>Cytophagia</taxon>
        <taxon>Cytophagales</taxon>
        <taxon>Hymenobacteraceae</taxon>
        <taxon>Pontibacter</taxon>
    </lineage>
</organism>